<dbReference type="Proteomes" id="UP000677234">
    <property type="component" value="Chromosome"/>
</dbReference>
<feature type="domain" description="DNA binding HTH" evidence="1">
    <location>
        <begin position="47"/>
        <end position="86"/>
    </location>
</feature>
<evidence type="ECO:0000313" key="4">
    <source>
        <dbReference type="Proteomes" id="UP000595847"/>
    </source>
</evidence>
<dbReference type="Pfam" id="PF02954">
    <property type="entry name" value="HTH_8"/>
    <property type="match status" value="1"/>
</dbReference>
<dbReference type="InterPro" id="IPR009057">
    <property type="entry name" value="Homeodomain-like_sf"/>
</dbReference>
<evidence type="ECO:0000259" key="1">
    <source>
        <dbReference type="Pfam" id="PF02954"/>
    </source>
</evidence>
<dbReference type="Gene3D" id="1.10.10.60">
    <property type="entry name" value="Homeodomain-like"/>
    <property type="match status" value="1"/>
</dbReference>
<gene>
    <name evidence="2" type="ORF">JD108_11545</name>
    <name evidence="3" type="ORF">KDJ56_11490</name>
</gene>
<name>A0A7T5EHA8_9BACL</name>
<organism evidence="2 4">
    <name type="scientific">Brevibacillus composti</name>
    <dbReference type="NCBI Taxonomy" id="2796470"/>
    <lineage>
        <taxon>Bacteria</taxon>
        <taxon>Bacillati</taxon>
        <taxon>Bacillota</taxon>
        <taxon>Bacilli</taxon>
        <taxon>Bacillales</taxon>
        <taxon>Paenibacillaceae</taxon>
        <taxon>Brevibacillus</taxon>
    </lineage>
</organism>
<accession>A0A7T5EHA8</accession>
<dbReference type="EMBL" id="CP066308">
    <property type="protein sequence ID" value="QQE72609.1"/>
    <property type="molecule type" value="Genomic_DNA"/>
</dbReference>
<evidence type="ECO:0000313" key="5">
    <source>
        <dbReference type="Proteomes" id="UP000677234"/>
    </source>
</evidence>
<dbReference type="RefSeq" id="WP_198826242.1">
    <property type="nucleotide sequence ID" value="NZ_CP066308.1"/>
</dbReference>
<reference evidence="3" key="2">
    <citation type="submission" date="2021-04" db="EMBL/GenBank/DDBJ databases">
        <title>Brevibacillus composti FJAT-54423, complete genome.</title>
        <authorList>
            <person name="Tang R."/>
        </authorList>
    </citation>
    <scope>NUCLEOTIDE SEQUENCE</scope>
    <source>
        <strain evidence="3">FJAT-54424</strain>
    </source>
</reference>
<evidence type="ECO:0000313" key="3">
    <source>
        <dbReference type="EMBL" id="QUO39686.1"/>
    </source>
</evidence>
<dbReference type="GO" id="GO:0043565">
    <property type="term" value="F:sequence-specific DNA binding"/>
    <property type="evidence" value="ECO:0007669"/>
    <property type="project" value="InterPro"/>
</dbReference>
<reference evidence="2 4" key="1">
    <citation type="submission" date="2020-12" db="EMBL/GenBank/DDBJ databases">
        <title>strain FJAT-54423T represents a novel species of the genus Brevibacillus.</title>
        <authorList>
            <person name="Tang R."/>
        </authorList>
    </citation>
    <scope>NUCLEOTIDE SEQUENCE [LARGE SCALE GENOMIC DNA]</scope>
    <source>
        <strain evidence="2 4">FJAT-54423</strain>
    </source>
</reference>
<dbReference type="Proteomes" id="UP000595847">
    <property type="component" value="Chromosome"/>
</dbReference>
<sequence>MVERLVVTARGDQIGARDVLGNLYDRKPQEMDKKPIIREIVPLRDAIEEVEAQLIQMALQKYGTAARAAQVLGVSPATLSRRMQKLLP</sequence>
<protein>
    <recommendedName>
        <fullName evidence="1">DNA binding HTH domain-containing protein</fullName>
    </recommendedName>
</protein>
<proteinExistence type="predicted"/>
<dbReference type="InterPro" id="IPR002197">
    <property type="entry name" value="HTH_Fis"/>
</dbReference>
<dbReference type="EMBL" id="CP073708">
    <property type="protein sequence ID" value="QUO39686.1"/>
    <property type="molecule type" value="Genomic_DNA"/>
</dbReference>
<keyword evidence="5" id="KW-1185">Reference proteome</keyword>
<dbReference type="KEGG" id="bcop:JD108_11545"/>
<evidence type="ECO:0000313" key="2">
    <source>
        <dbReference type="EMBL" id="QQE72609.1"/>
    </source>
</evidence>
<dbReference type="SUPFAM" id="SSF46689">
    <property type="entry name" value="Homeodomain-like"/>
    <property type="match status" value="1"/>
</dbReference>
<dbReference type="AlphaFoldDB" id="A0A7T5EHA8"/>